<evidence type="ECO:0000256" key="3">
    <source>
        <dbReference type="ARBA" id="ARBA00022691"/>
    </source>
</evidence>
<dbReference type="SUPFAM" id="SSF50249">
    <property type="entry name" value="Nucleic acid-binding proteins"/>
    <property type="match status" value="1"/>
</dbReference>
<comment type="similarity">
    <text evidence="4">Belongs to the class I-like SAM-binding methyltransferase superfamily. RNA M5U methyltransferase family.</text>
</comment>
<dbReference type="PROSITE" id="PS51687">
    <property type="entry name" value="SAM_MT_RNA_M5U"/>
    <property type="match status" value="1"/>
</dbReference>
<evidence type="ECO:0000256" key="6">
    <source>
        <dbReference type="SAM" id="MobiDB-lite"/>
    </source>
</evidence>
<dbReference type="PROSITE" id="PS50926">
    <property type="entry name" value="TRAM"/>
    <property type="match status" value="1"/>
</dbReference>
<dbReference type="InterPro" id="IPR030391">
    <property type="entry name" value="MeTrfase_TrmA_CS"/>
</dbReference>
<dbReference type="PANTHER" id="PTHR11061">
    <property type="entry name" value="RNA M5U METHYLTRANSFERASE"/>
    <property type="match status" value="1"/>
</dbReference>
<dbReference type="SUPFAM" id="SSF53335">
    <property type="entry name" value="S-adenosyl-L-methionine-dependent methyltransferases"/>
    <property type="match status" value="1"/>
</dbReference>
<dbReference type="InterPro" id="IPR012340">
    <property type="entry name" value="NA-bd_OB-fold"/>
</dbReference>
<dbReference type="InterPro" id="IPR029063">
    <property type="entry name" value="SAM-dependent_MTases_sf"/>
</dbReference>
<dbReference type="Pfam" id="PF01938">
    <property type="entry name" value="TRAM"/>
    <property type="match status" value="1"/>
</dbReference>
<dbReference type="Pfam" id="PF05958">
    <property type="entry name" value="tRNA_U5-meth_tr"/>
    <property type="match status" value="1"/>
</dbReference>
<feature type="domain" description="TRAM" evidence="7">
    <location>
        <begin position="58"/>
        <end position="130"/>
    </location>
</feature>
<dbReference type="AlphaFoldDB" id="A0A212JYH7"/>
<protein>
    <submittedName>
        <fullName evidence="8">(Uracil-5)-methyltransferase</fullName>
    </submittedName>
</protein>
<dbReference type="PROSITE" id="PS01231">
    <property type="entry name" value="TRMA_2"/>
    <property type="match status" value="1"/>
</dbReference>
<sequence>MSSAFRRNFCKTRYNSPRLARVARIHNFMAGSNAFLHPATRRPPPSSSSRTCTAASLLLSVGRMNTAPTQLTLDITALSHDGRGIARLAPADDHASKGTVVFVANALPGQRVNASVLRRKTSFIDAEASTLLSQSPDAVDPICPHHAGCGGCPLQTMPYAQQLYWKRTLAVDALTRIGKFDRAQIESMLPPVTGSPALTRFRNKMEFAFGHDTEDGTGLKLGLRRRNGRDVVDVPHCALMPSEALQIVSMVGKLAAQSGLAAYAAPDARQGQPFRPTQGQQRQGRRGGFARRTPRSHAIPIHEAVDYGFWRFFVLRRGLAADMRTPRWWALCITSPGDTAQRAAVRMLGREVLAAFPQLAAFIHEERATADAFAFGEKRVQTLDDTGRENPSAARLFLPLAGMNFTLDAASFFQVNTGGAQALAHAAQRILLADSPAASHQDARPRGLLDLYCGVGAPGLLLARNYSALLGLEQDSRAVKLAAINARANDINYCQYEAGDAAYRLEHLVPLEPASRWLAAGFDESASIPQATDALADPPRAGLSPRALDALMQIAPDRILYISCNPATLARDAAQLRNRYSLERLEAVDLFPHTPHLECLSLWRRLD</sequence>
<feature type="binding site" evidence="4">
    <location>
        <position position="414"/>
    </location>
    <ligand>
        <name>S-adenosyl-L-methionine</name>
        <dbReference type="ChEBI" id="CHEBI:59789"/>
    </ligand>
</feature>
<organism evidence="8">
    <name type="scientific">uncultured Desulfovibrio sp</name>
    <dbReference type="NCBI Taxonomy" id="167968"/>
    <lineage>
        <taxon>Bacteria</taxon>
        <taxon>Pseudomonadati</taxon>
        <taxon>Thermodesulfobacteriota</taxon>
        <taxon>Desulfovibrionia</taxon>
        <taxon>Desulfovibrionales</taxon>
        <taxon>Desulfovibrionaceae</taxon>
        <taxon>Desulfovibrio</taxon>
        <taxon>environmental samples</taxon>
    </lineage>
</organism>
<dbReference type="EMBL" id="FLUP01000001">
    <property type="protein sequence ID" value="SBW04315.1"/>
    <property type="molecule type" value="Genomic_DNA"/>
</dbReference>
<dbReference type="GO" id="GO:0070475">
    <property type="term" value="P:rRNA base methylation"/>
    <property type="evidence" value="ECO:0007669"/>
    <property type="project" value="TreeGrafter"/>
</dbReference>
<proteinExistence type="inferred from homology"/>
<dbReference type="PANTHER" id="PTHR11061:SF30">
    <property type="entry name" value="TRNA (URACIL(54)-C(5))-METHYLTRANSFERASE"/>
    <property type="match status" value="1"/>
</dbReference>
<name>A0A212JYH7_9BACT</name>
<dbReference type="GO" id="GO:0070041">
    <property type="term" value="F:rRNA (uridine-C5-)-methyltransferase activity"/>
    <property type="evidence" value="ECO:0007669"/>
    <property type="project" value="TreeGrafter"/>
</dbReference>
<feature type="binding site" evidence="4">
    <location>
        <position position="452"/>
    </location>
    <ligand>
        <name>S-adenosyl-L-methionine</name>
        <dbReference type="ChEBI" id="CHEBI:59789"/>
    </ligand>
</feature>
<evidence type="ECO:0000259" key="7">
    <source>
        <dbReference type="PROSITE" id="PS50926"/>
    </source>
</evidence>
<dbReference type="InterPro" id="IPR030390">
    <property type="entry name" value="MeTrfase_TrmA_AS"/>
</dbReference>
<dbReference type="PROSITE" id="PS01230">
    <property type="entry name" value="TRMA_1"/>
    <property type="match status" value="1"/>
</dbReference>
<evidence type="ECO:0000313" key="8">
    <source>
        <dbReference type="EMBL" id="SBW04315.1"/>
    </source>
</evidence>
<reference evidence="8" key="1">
    <citation type="submission" date="2016-04" db="EMBL/GenBank/DDBJ databases">
        <authorList>
            <person name="Evans L.H."/>
            <person name="Alamgir A."/>
            <person name="Owens N."/>
            <person name="Weber N.D."/>
            <person name="Virtaneva K."/>
            <person name="Barbian K."/>
            <person name="Babar A."/>
            <person name="Rosenke K."/>
        </authorList>
    </citation>
    <scope>NUCLEOTIDE SEQUENCE</scope>
    <source>
        <strain evidence="8">92-2</strain>
    </source>
</reference>
<dbReference type="Gene3D" id="2.40.50.140">
    <property type="entry name" value="Nucleic acid-binding proteins"/>
    <property type="match status" value="1"/>
</dbReference>
<keyword evidence="3 4" id="KW-0949">S-adenosyl-L-methionine</keyword>
<dbReference type="InterPro" id="IPR002792">
    <property type="entry name" value="TRAM_dom"/>
</dbReference>
<accession>A0A212JYH7</accession>
<feature type="compositionally biased region" description="Low complexity" evidence="6">
    <location>
        <begin position="266"/>
        <end position="282"/>
    </location>
</feature>
<dbReference type="CDD" id="cd02440">
    <property type="entry name" value="AdoMet_MTases"/>
    <property type="match status" value="1"/>
</dbReference>
<dbReference type="InterPro" id="IPR010280">
    <property type="entry name" value="U5_MeTrfase_fam"/>
</dbReference>
<feature type="active site" description="Nucleophile" evidence="4">
    <location>
        <position position="564"/>
    </location>
</feature>
<evidence type="ECO:0000256" key="4">
    <source>
        <dbReference type="PROSITE-ProRule" id="PRU01024"/>
    </source>
</evidence>
<feature type="compositionally biased region" description="Basic residues" evidence="6">
    <location>
        <begin position="283"/>
        <end position="295"/>
    </location>
</feature>
<dbReference type="Gene3D" id="3.40.50.150">
    <property type="entry name" value="Vaccinia Virus protein VP39"/>
    <property type="match status" value="2"/>
</dbReference>
<gene>
    <name evidence="8" type="ORF">KM92DES2_11909</name>
</gene>
<evidence type="ECO:0000256" key="1">
    <source>
        <dbReference type="ARBA" id="ARBA00022603"/>
    </source>
</evidence>
<keyword evidence="2 4" id="KW-0808">Transferase</keyword>
<evidence type="ECO:0000256" key="5">
    <source>
        <dbReference type="PROSITE-ProRule" id="PRU10015"/>
    </source>
</evidence>
<keyword evidence="1 4" id="KW-0489">Methyltransferase</keyword>
<feature type="binding site" evidence="4">
    <location>
        <position position="537"/>
    </location>
    <ligand>
        <name>S-adenosyl-L-methionine</name>
        <dbReference type="ChEBI" id="CHEBI:59789"/>
    </ligand>
</feature>
<feature type="region of interest" description="Disordered" evidence="6">
    <location>
        <begin position="266"/>
        <end position="295"/>
    </location>
</feature>
<evidence type="ECO:0000256" key="2">
    <source>
        <dbReference type="ARBA" id="ARBA00022679"/>
    </source>
</evidence>
<feature type="active site" evidence="5">
    <location>
        <position position="564"/>
    </location>
</feature>
<feature type="binding site" evidence="4">
    <location>
        <position position="473"/>
    </location>
    <ligand>
        <name>S-adenosyl-L-methionine</name>
        <dbReference type="ChEBI" id="CHEBI:59789"/>
    </ligand>
</feature>